<feature type="transmembrane region" description="Helical" evidence="1">
    <location>
        <begin position="7"/>
        <end position="31"/>
    </location>
</feature>
<dbReference type="Pfam" id="PF19789">
    <property type="entry name" value="DUF6273"/>
    <property type="match status" value="1"/>
</dbReference>
<protein>
    <recommendedName>
        <fullName evidence="2">DUF6273 domain-containing protein</fullName>
    </recommendedName>
</protein>
<keyword evidence="1" id="KW-1133">Transmembrane helix</keyword>
<dbReference type="InterPro" id="IPR046240">
    <property type="entry name" value="DUF6273"/>
</dbReference>
<evidence type="ECO:0000313" key="4">
    <source>
        <dbReference type="Proteomes" id="UP000712527"/>
    </source>
</evidence>
<gene>
    <name evidence="3" type="ORF">H9X80_00885</name>
</gene>
<name>A0ABS2EZS0_9ACTN</name>
<keyword evidence="4" id="KW-1185">Reference proteome</keyword>
<feature type="domain" description="DUF6273" evidence="2">
    <location>
        <begin position="125"/>
        <end position="295"/>
    </location>
</feature>
<comment type="caution">
    <text evidence="3">The sequence shown here is derived from an EMBL/GenBank/DDBJ whole genome shotgun (WGS) entry which is preliminary data.</text>
</comment>
<accession>A0ABS2EZS0</accession>
<organism evidence="3 4">
    <name type="scientific">Olsenella profusa</name>
    <dbReference type="NCBI Taxonomy" id="138595"/>
    <lineage>
        <taxon>Bacteria</taxon>
        <taxon>Bacillati</taxon>
        <taxon>Actinomycetota</taxon>
        <taxon>Coriobacteriia</taxon>
        <taxon>Coriobacteriales</taxon>
        <taxon>Atopobiaceae</taxon>
        <taxon>Olsenella</taxon>
    </lineage>
</organism>
<reference evidence="3 4" key="1">
    <citation type="journal article" date="2021" name="Sci. Rep.">
        <title>The distribution of antibiotic resistance genes in chicken gut microbiota commensals.</title>
        <authorList>
            <person name="Juricova H."/>
            <person name="Matiasovicova J."/>
            <person name="Kubasova T."/>
            <person name="Cejkova D."/>
            <person name="Rychlik I."/>
        </authorList>
    </citation>
    <scope>NUCLEOTIDE SEQUENCE [LARGE SCALE GENOMIC DNA]</scope>
    <source>
        <strain evidence="3 4">An794</strain>
    </source>
</reference>
<dbReference type="Proteomes" id="UP000712527">
    <property type="component" value="Unassembled WGS sequence"/>
</dbReference>
<evidence type="ECO:0000259" key="2">
    <source>
        <dbReference type="Pfam" id="PF19789"/>
    </source>
</evidence>
<evidence type="ECO:0000313" key="3">
    <source>
        <dbReference type="EMBL" id="MBM6774115.1"/>
    </source>
</evidence>
<proteinExistence type="predicted"/>
<dbReference type="RefSeq" id="WP_204792458.1">
    <property type="nucleotide sequence ID" value="NZ_JACSNQ010000001.1"/>
</dbReference>
<dbReference type="EMBL" id="JACSNQ010000001">
    <property type="protein sequence ID" value="MBM6774115.1"/>
    <property type="molecule type" value="Genomic_DNA"/>
</dbReference>
<keyword evidence="1" id="KW-0812">Transmembrane</keyword>
<keyword evidence="1" id="KW-0472">Membrane</keyword>
<sequence>MARRGGGCLTAVAIVLGIALVALGAGLVWLVSSSDSGTPPAVERDDQLVPRAFQDYSWDELSQVADLVAAAPSDEEGASVAATYNVSVGSARTFELDDGSVTRLTVVGIRHDDRADGSGKAGLTLMTSPIAERPMNSSGTSDGGWGSSELRSWLATDGLDLLPDELAAALVPVSKLTNNVGVTSDPASVSATEDALWLFSAAEVCGPIDWFASEYGTEPNAYTGYIDFAPYDALLSAEGTQYEYFSAAGVTGSSDPSHVLQQALAGQDVAWWYRSAYPFTYTGDDATYFYQVMATGFPGTTGLASQDAGVVAGLCL</sequence>
<evidence type="ECO:0000256" key="1">
    <source>
        <dbReference type="SAM" id="Phobius"/>
    </source>
</evidence>